<evidence type="ECO:0000313" key="3">
    <source>
        <dbReference type="Proteomes" id="UP000317770"/>
    </source>
</evidence>
<dbReference type="Proteomes" id="UP000317770">
    <property type="component" value="Unassembled WGS sequence"/>
</dbReference>
<sequence length="127" mass="14942">MGKEHGHVNWMDQIFKEYERDGGLKNNPGFGKPLPESALSGNIYDNFLTKAKDAGYVPLWIKWQKEIREELSGLVRLKKMNGPEFELVKRIDEINEKVRTYNAVCPAQMQRREIELDSIEIQYEKWK</sequence>
<reference evidence="2 3" key="1">
    <citation type="submission" date="2019-07" db="EMBL/GenBank/DDBJ databases">
        <title>Genome assembly of Bacillus simplex strain GGC-P6A.</title>
        <authorList>
            <person name="Jennings M.E."/>
            <person name="Barton H.A."/>
        </authorList>
    </citation>
    <scope>NUCLEOTIDE SEQUENCE [LARGE SCALE GENOMIC DNA]</scope>
    <source>
        <strain evidence="2 3">GGC-P6A</strain>
    </source>
</reference>
<feature type="domain" description="DnaJ homologue subfamily C member 28 conserved" evidence="1">
    <location>
        <begin position="12"/>
        <end position="71"/>
    </location>
</feature>
<dbReference type="InterPro" id="IPR018961">
    <property type="entry name" value="DnaJ_homolog_subfam-C_membr-28"/>
</dbReference>
<dbReference type="EMBL" id="VNKI01000012">
    <property type="protein sequence ID" value="TVX77328.1"/>
    <property type="molecule type" value="Genomic_DNA"/>
</dbReference>
<evidence type="ECO:0000259" key="1">
    <source>
        <dbReference type="Pfam" id="PF09350"/>
    </source>
</evidence>
<name>A0A8B5XTK4_9BACI</name>
<protein>
    <submittedName>
        <fullName evidence="2">DUF1992 domain-containing protein</fullName>
    </submittedName>
</protein>
<gene>
    <name evidence="2" type="ORF">FQP34_23220</name>
</gene>
<dbReference type="RefSeq" id="WP_144480572.1">
    <property type="nucleotide sequence ID" value="NZ_CABIYS010000002.1"/>
</dbReference>
<dbReference type="AlphaFoldDB" id="A0A8B5XTK4"/>
<proteinExistence type="predicted"/>
<organism evidence="2 3">
    <name type="scientific">Peribacillus simplex</name>
    <dbReference type="NCBI Taxonomy" id="1478"/>
    <lineage>
        <taxon>Bacteria</taxon>
        <taxon>Bacillati</taxon>
        <taxon>Bacillota</taxon>
        <taxon>Bacilli</taxon>
        <taxon>Bacillales</taxon>
        <taxon>Bacillaceae</taxon>
        <taxon>Peribacillus</taxon>
    </lineage>
</organism>
<comment type="caution">
    <text evidence="2">The sequence shown here is derived from an EMBL/GenBank/DDBJ whole genome shotgun (WGS) entry which is preliminary data.</text>
</comment>
<dbReference type="Pfam" id="PF09350">
    <property type="entry name" value="DJC28_CD"/>
    <property type="match status" value="1"/>
</dbReference>
<accession>A0A8B5XTK4</accession>
<evidence type="ECO:0000313" key="2">
    <source>
        <dbReference type="EMBL" id="TVX77328.1"/>
    </source>
</evidence>